<dbReference type="InterPro" id="IPR045886">
    <property type="entry name" value="ThiF/MoeB/HesA"/>
</dbReference>
<comment type="caution">
    <text evidence="2">The sequence shown here is derived from an EMBL/GenBank/DDBJ whole genome shotgun (WGS) entry which is preliminary data.</text>
</comment>
<reference evidence="2 3" key="1">
    <citation type="submission" date="2024-10" db="EMBL/GenBank/DDBJ databases">
        <title>The Natural Products Discovery Center: Release of the First 8490 Sequenced Strains for Exploring Actinobacteria Biosynthetic Diversity.</title>
        <authorList>
            <person name="Kalkreuter E."/>
            <person name="Kautsar S.A."/>
            <person name="Yang D."/>
            <person name="Bader C.D."/>
            <person name="Teijaro C.N."/>
            <person name="Fluegel L."/>
            <person name="Davis C.M."/>
            <person name="Simpson J.R."/>
            <person name="Lauterbach L."/>
            <person name="Steele A.D."/>
            <person name="Gui C."/>
            <person name="Meng S."/>
            <person name="Li G."/>
            <person name="Viehrig K."/>
            <person name="Ye F."/>
            <person name="Su P."/>
            <person name="Kiefer A.F."/>
            <person name="Nichols A."/>
            <person name="Cepeda A.J."/>
            <person name="Yan W."/>
            <person name="Fan B."/>
            <person name="Jiang Y."/>
            <person name="Adhikari A."/>
            <person name="Zheng C.-J."/>
            <person name="Schuster L."/>
            <person name="Cowan T.M."/>
            <person name="Smanski M.J."/>
            <person name="Chevrette M.G."/>
            <person name="De Carvalho L.P.S."/>
            <person name="Shen B."/>
        </authorList>
    </citation>
    <scope>NUCLEOTIDE SEQUENCE [LARGE SCALE GENOMIC DNA]</scope>
    <source>
        <strain evidence="2 3">NPDC002173</strain>
    </source>
</reference>
<dbReference type="NCBIfam" id="TIGR03882">
    <property type="entry name" value="cyclo_dehyd_2"/>
    <property type="match status" value="1"/>
</dbReference>
<dbReference type="InterPro" id="IPR035985">
    <property type="entry name" value="Ubiquitin-activating_enz"/>
</dbReference>
<evidence type="ECO:0000259" key="1">
    <source>
        <dbReference type="Pfam" id="PF00899"/>
    </source>
</evidence>
<dbReference type="EMBL" id="JBIASD010000012">
    <property type="protein sequence ID" value="MFF3667839.1"/>
    <property type="molecule type" value="Genomic_DNA"/>
</dbReference>
<protein>
    <submittedName>
        <fullName evidence="2">TOMM leader peptide-binding protein</fullName>
    </submittedName>
</protein>
<dbReference type="InterPro" id="IPR022291">
    <property type="entry name" value="Bacteriocin_synth_cyclodeHase"/>
</dbReference>
<organism evidence="2 3">
    <name type="scientific">Microtetraspora malaysiensis</name>
    <dbReference type="NCBI Taxonomy" id="161358"/>
    <lineage>
        <taxon>Bacteria</taxon>
        <taxon>Bacillati</taxon>
        <taxon>Actinomycetota</taxon>
        <taxon>Actinomycetes</taxon>
        <taxon>Streptosporangiales</taxon>
        <taxon>Streptosporangiaceae</taxon>
        <taxon>Microtetraspora</taxon>
    </lineage>
</organism>
<gene>
    <name evidence="2" type="ORF">ACFYXI_19795</name>
</gene>
<evidence type="ECO:0000313" key="2">
    <source>
        <dbReference type="EMBL" id="MFF3667839.1"/>
    </source>
</evidence>
<evidence type="ECO:0000313" key="3">
    <source>
        <dbReference type="Proteomes" id="UP001602013"/>
    </source>
</evidence>
<dbReference type="PANTHER" id="PTHR10953:SF102">
    <property type="entry name" value="ADENYLYLTRANSFERASE AND SULFURTRANSFERASE MOCS3"/>
    <property type="match status" value="1"/>
</dbReference>
<name>A0ABW6SS69_9ACTN</name>
<accession>A0ABW6SS69</accession>
<proteinExistence type="predicted"/>
<keyword evidence="3" id="KW-1185">Reference proteome</keyword>
<dbReference type="Pfam" id="PF00899">
    <property type="entry name" value="ThiF"/>
    <property type="match status" value="1"/>
</dbReference>
<feature type="domain" description="THIF-type NAD/FAD binding fold" evidence="1">
    <location>
        <begin position="114"/>
        <end position="339"/>
    </location>
</feature>
<dbReference type="PANTHER" id="PTHR10953">
    <property type="entry name" value="UBIQUITIN-ACTIVATING ENZYME E1"/>
    <property type="match status" value="1"/>
</dbReference>
<dbReference type="RefSeq" id="WP_387413049.1">
    <property type="nucleotide sequence ID" value="NZ_JBIASD010000012.1"/>
</dbReference>
<sequence length="352" mass="37907">MSRVQVNPAFPLFLDDFQGRARLGDFPPTGQILEPAEAPLRHLLRLCANTPRSRKELHELIDDISSGEIDAAVDTLLAARVLVGEDDVARLTRDERLSRQALFLSMFHPVERVEAGLRDLSGLDVTVLGVGAIGGSCATQLVTAGVRTLRLVDDDRVEWSNLHRQHLYTAEDVGAPKVAAAARALRRYQPGAEIRTLERRLTSAEDVAEAVAGADFVVNTVDTPQPHIRRWVNRACVEAGVPFVTGGFNQHVGLIGPLVVPGETACLACQERQLAERYGRAELPTAENAGRVTPSFGPLCSAVAGLLAAEIIRYATGTGPCAIKGRTVYLDLLTLATTSRDFVRMSACGVCG</sequence>
<dbReference type="SUPFAM" id="SSF69572">
    <property type="entry name" value="Activating enzymes of the ubiquitin-like proteins"/>
    <property type="match status" value="1"/>
</dbReference>
<dbReference type="Gene3D" id="3.40.50.720">
    <property type="entry name" value="NAD(P)-binding Rossmann-like Domain"/>
    <property type="match status" value="1"/>
</dbReference>
<dbReference type="InterPro" id="IPR000594">
    <property type="entry name" value="ThiF_NAD_FAD-bd"/>
</dbReference>
<dbReference type="Proteomes" id="UP001602013">
    <property type="component" value="Unassembled WGS sequence"/>
</dbReference>